<evidence type="ECO:0000256" key="1">
    <source>
        <dbReference type="SAM" id="SignalP"/>
    </source>
</evidence>
<feature type="signal peptide" evidence="1">
    <location>
        <begin position="1"/>
        <end position="21"/>
    </location>
</feature>
<name>A0A1E3B8L6_ASPCR</name>
<evidence type="ECO:0000313" key="2">
    <source>
        <dbReference type="EMBL" id="ODM17313.1"/>
    </source>
</evidence>
<keyword evidence="3" id="KW-1185">Reference proteome</keyword>
<sequence length="67" mass="6973">MHLKSLLIAFIATLTTVTASAIPDSLRTLAALEKQDNGSCGQICNGPGSCLVECTVCDIDTSTCVKE</sequence>
<evidence type="ECO:0000313" key="3">
    <source>
        <dbReference type="Proteomes" id="UP000094569"/>
    </source>
</evidence>
<protein>
    <submittedName>
        <fullName evidence="2">Uncharacterized protein</fullName>
    </submittedName>
</protein>
<dbReference type="AlphaFoldDB" id="A0A1E3B8L6"/>
<proteinExistence type="predicted"/>
<dbReference type="VEuPathDB" id="FungiDB:SI65_06988"/>
<keyword evidence="1" id="KW-0732">Signal</keyword>
<dbReference type="Proteomes" id="UP000094569">
    <property type="component" value="Unassembled WGS sequence"/>
</dbReference>
<accession>A0A1E3B8L6</accession>
<feature type="chain" id="PRO_5009123496" evidence="1">
    <location>
        <begin position="22"/>
        <end position="67"/>
    </location>
</feature>
<reference evidence="2 3" key="1">
    <citation type="journal article" date="2016" name="BMC Genomics">
        <title>Comparative genomic and transcriptomic analyses of the Fuzhuan brick tea-fermentation fungus Aspergillus cristatus.</title>
        <authorList>
            <person name="Ge Y."/>
            <person name="Wang Y."/>
            <person name="Liu Y."/>
            <person name="Tan Y."/>
            <person name="Ren X."/>
            <person name="Zhang X."/>
            <person name="Hyde K.D."/>
            <person name="Liu Y."/>
            <person name="Liu Z."/>
        </authorList>
    </citation>
    <scope>NUCLEOTIDE SEQUENCE [LARGE SCALE GENOMIC DNA]</scope>
    <source>
        <strain evidence="2 3">GZAAS20.1005</strain>
    </source>
</reference>
<organism evidence="2 3">
    <name type="scientific">Aspergillus cristatus</name>
    <name type="common">Chinese Fuzhuan brick tea-fermentation fungus</name>
    <name type="synonym">Eurotium cristatum</name>
    <dbReference type="NCBI Taxonomy" id="573508"/>
    <lineage>
        <taxon>Eukaryota</taxon>
        <taxon>Fungi</taxon>
        <taxon>Dikarya</taxon>
        <taxon>Ascomycota</taxon>
        <taxon>Pezizomycotina</taxon>
        <taxon>Eurotiomycetes</taxon>
        <taxon>Eurotiomycetidae</taxon>
        <taxon>Eurotiales</taxon>
        <taxon>Aspergillaceae</taxon>
        <taxon>Aspergillus</taxon>
        <taxon>Aspergillus subgen. Aspergillus</taxon>
    </lineage>
</organism>
<gene>
    <name evidence="2" type="ORF">SI65_06988</name>
</gene>
<comment type="caution">
    <text evidence="2">The sequence shown here is derived from an EMBL/GenBank/DDBJ whole genome shotgun (WGS) entry which is preliminary data.</text>
</comment>
<dbReference type="EMBL" id="JXNT01000008">
    <property type="protein sequence ID" value="ODM17313.1"/>
    <property type="molecule type" value="Genomic_DNA"/>
</dbReference>